<gene>
    <name evidence="1" type="ORF">HZF06_03905</name>
</gene>
<dbReference type="Pfam" id="PF07875">
    <property type="entry name" value="Coat_F"/>
    <property type="match status" value="1"/>
</dbReference>
<organism evidence="1 2">
    <name type="scientific">Clostridium intestinale</name>
    <dbReference type="NCBI Taxonomy" id="36845"/>
    <lineage>
        <taxon>Bacteria</taxon>
        <taxon>Bacillati</taxon>
        <taxon>Bacillota</taxon>
        <taxon>Clostridia</taxon>
        <taxon>Eubacteriales</taxon>
        <taxon>Clostridiaceae</taxon>
        <taxon>Clostridium</taxon>
    </lineage>
</organism>
<proteinExistence type="predicted"/>
<reference evidence="1 2" key="1">
    <citation type="submission" date="2020-07" db="EMBL/GenBank/DDBJ databases">
        <title>Electron transfer.</title>
        <authorList>
            <person name="Huang L."/>
            <person name="Liu X."/>
            <person name="Zhou S."/>
        </authorList>
    </citation>
    <scope>NUCLEOTIDE SEQUENCE [LARGE SCALE GENOMIC DNA]</scope>
    <source>
        <strain evidence="1 2">Lx1</strain>
    </source>
</reference>
<accession>A0A7D7AEX1</accession>
<evidence type="ECO:0000313" key="1">
    <source>
        <dbReference type="EMBL" id="QLY80744.1"/>
    </source>
</evidence>
<dbReference type="InterPro" id="IPR012851">
    <property type="entry name" value="Spore_coat_CotF-like"/>
</dbReference>
<dbReference type="EMBL" id="CP059378">
    <property type="protein sequence ID" value="QLY80744.1"/>
    <property type="molecule type" value="Genomic_DNA"/>
</dbReference>
<protein>
    <submittedName>
        <fullName evidence="1">Spore coat protein</fullName>
    </submittedName>
</protein>
<dbReference type="PANTHER" id="PTHR39183:SF1">
    <property type="entry name" value="SPORE COAT PROTEIN F-LIKE PROTEIN YHCQ"/>
    <property type="match status" value="1"/>
</dbReference>
<keyword evidence="1" id="KW-0167">Capsid protein</keyword>
<name>A0A7D7AEX1_9CLOT</name>
<dbReference type="AlphaFoldDB" id="A0A7D7AEX1"/>
<dbReference type="PANTHER" id="PTHR39183">
    <property type="entry name" value="SPORE COAT PROTEIN F-LIKE PROTEIN YHCQ"/>
    <property type="match status" value="1"/>
</dbReference>
<dbReference type="RefSeq" id="WP_021803272.1">
    <property type="nucleotide sequence ID" value="NZ_CP059378.1"/>
</dbReference>
<dbReference type="KEGG" id="cint:HZF06_03905"/>
<sequence length="100" mass="11010">MLPIIENMVKKDTVMNDEVITSNMLASAKGAADAYLNATMTSSTPELRAVYGANLNQVIGGHSALTELVIKKEWEKPYVEPTEMLSNAYQKSENVITEMD</sequence>
<evidence type="ECO:0000313" key="2">
    <source>
        <dbReference type="Proteomes" id="UP000512286"/>
    </source>
</evidence>
<keyword evidence="1" id="KW-0946">Virion</keyword>
<dbReference type="Proteomes" id="UP000512286">
    <property type="component" value="Chromosome"/>
</dbReference>